<protein>
    <submittedName>
        <fullName evidence="10">Branched-chain amino acid ABC transporter permease</fullName>
    </submittedName>
</protein>
<comment type="caution">
    <text evidence="10">The sequence shown here is derived from an EMBL/GenBank/DDBJ whole genome shotgun (WGS) entry which is preliminary data.</text>
</comment>
<keyword evidence="6 9" id="KW-1133">Transmembrane helix</keyword>
<feature type="transmembrane region" description="Helical" evidence="9">
    <location>
        <begin position="88"/>
        <end position="108"/>
    </location>
</feature>
<accession>A0A3S2TYW1</accession>
<feature type="transmembrane region" description="Helical" evidence="9">
    <location>
        <begin position="230"/>
        <end position="254"/>
    </location>
</feature>
<comment type="similarity">
    <text evidence="8">Belongs to the binding-protein-dependent transport system permease family. LivHM subfamily.</text>
</comment>
<feature type="transmembrane region" description="Helical" evidence="9">
    <location>
        <begin position="197"/>
        <end position="218"/>
    </location>
</feature>
<evidence type="ECO:0000256" key="4">
    <source>
        <dbReference type="ARBA" id="ARBA00022692"/>
    </source>
</evidence>
<feature type="transmembrane region" description="Helical" evidence="9">
    <location>
        <begin position="6"/>
        <end position="24"/>
    </location>
</feature>
<dbReference type="Pfam" id="PF02653">
    <property type="entry name" value="BPD_transp_2"/>
    <property type="match status" value="1"/>
</dbReference>
<dbReference type="EMBL" id="SACT01000013">
    <property type="protein sequence ID" value="RVT47727.1"/>
    <property type="molecule type" value="Genomic_DNA"/>
</dbReference>
<keyword evidence="4 9" id="KW-0812">Transmembrane</keyword>
<evidence type="ECO:0000256" key="2">
    <source>
        <dbReference type="ARBA" id="ARBA00022448"/>
    </source>
</evidence>
<dbReference type="GO" id="GO:0005886">
    <property type="term" value="C:plasma membrane"/>
    <property type="evidence" value="ECO:0007669"/>
    <property type="project" value="UniProtKB-SubCell"/>
</dbReference>
<feature type="transmembrane region" description="Helical" evidence="9">
    <location>
        <begin position="145"/>
        <end position="164"/>
    </location>
</feature>
<keyword evidence="3" id="KW-1003">Cell membrane</keyword>
<keyword evidence="7 9" id="KW-0472">Membrane</keyword>
<dbReference type="Proteomes" id="UP000288178">
    <property type="component" value="Unassembled WGS sequence"/>
</dbReference>
<dbReference type="AlphaFoldDB" id="A0A3S2TYW1"/>
<sequence length="306" mass="31333">MIDALIQGVLLGGHYAILAAGLSLMFGVMRIINLAHGDLAVLGAYCVLTLTPHVGGSPWLALVVVLPAMGLLGVLLQRALFARTLRAGILLPLLVSFGLGALIQNALFGGVGSEARSLANHIGELAWAAWSLPGEVLPDLMLGQLPVLTLVLAVGVLAALQALLSFTPLGRAIRAAASDPEAATLCGVDAARVHRAAAAIAVATAALAGALLAMRATVEPFAGPMLLIQAFQAVVIGGIGSLWGTLGGGIALGVAQSLGAQLSPQGFQLAGHALFLAVLGLRLWRQHRHALGLPAWPRVPQREART</sequence>
<reference evidence="10 11" key="1">
    <citation type="submission" date="2019-01" db="EMBL/GenBank/DDBJ databases">
        <authorList>
            <person name="Chen W.-M."/>
        </authorList>
    </citation>
    <scope>NUCLEOTIDE SEQUENCE [LARGE SCALE GENOMIC DNA]</scope>
    <source>
        <strain evidence="10 11">ICH-3</strain>
    </source>
</reference>
<dbReference type="InterPro" id="IPR052157">
    <property type="entry name" value="BCAA_transport_permease"/>
</dbReference>
<gene>
    <name evidence="10" type="ORF">ENE75_23805</name>
</gene>
<feature type="transmembrane region" description="Helical" evidence="9">
    <location>
        <begin position="57"/>
        <end position="76"/>
    </location>
</feature>
<dbReference type="InterPro" id="IPR001851">
    <property type="entry name" value="ABC_transp_permease"/>
</dbReference>
<keyword evidence="11" id="KW-1185">Reference proteome</keyword>
<evidence type="ECO:0000256" key="1">
    <source>
        <dbReference type="ARBA" id="ARBA00004651"/>
    </source>
</evidence>
<evidence type="ECO:0000256" key="5">
    <source>
        <dbReference type="ARBA" id="ARBA00022970"/>
    </source>
</evidence>
<comment type="subcellular location">
    <subcellularLocation>
        <location evidence="1">Cell membrane</location>
        <topology evidence="1">Multi-pass membrane protein</topology>
    </subcellularLocation>
</comment>
<evidence type="ECO:0000313" key="10">
    <source>
        <dbReference type="EMBL" id="RVT47727.1"/>
    </source>
</evidence>
<dbReference type="PANTHER" id="PTHR11795">
    <property type="entry name" value="BRANCHED-CHAIN AMINO ACID TRANSPORT SYSTEM PERMEASE PROTEIN LIVH"/>
    <property type="match status" value="1"/>
</dbReference>
<evidence type="ECO:0000256" key="9">
    <source>
        <dbReference type="SAM" id="Phobius"/>
    </source>
</evidence>
<keyword evidence="5" id="KW-0029">Amino-acid transport</keyword>
<dbReference type="GO" id="GO:0022857">
    <property type="term" value="F:transmembrane transporter activity"/>
    <property type="evidence" value="ECO:0007669"/>
    <property type="project" value="InterPro"/>
</dbReference>
<dbReference type="RefSeq" id="WP_128201413.1">
    <property type="nucleotide sequence ID" value="NZ_SACT01000013.1"/>
</dbReference>
<dbReference type="GO" id="GO:0006865">
    <property type="term" value="P:amino acid transport"/>
    <property type="evidence" value="ECO:0007669"/>
    <property type="project" value="UniProtKB-KW"/>
</dbReference>
<proteinExistence type="inferred from homology"/>
<evidence type="ECO:0000256" key="6">
    <source>
        <dbReference type="ARBA" id="ARBA00022989"/>
    </source>
</evidence>
<dbReference type="PANTHER" id="PTHR11795:SF445">
    <property type="entry name" value="AMINO ACID ABC TRANSPORTER PERMEASE PROTEIN"/>
    <property type="match status" value="1"/>
</dbReference>
<name>A0A3S2TYW1_9BURK</name>
<evidence type="ECO:0000313" key="11">
    <source>
        <dbReference type="Proteomes" id="UP000288178"/>
    </source>
</evidence>
<dbReference type="CDD" id="cd06582">
    <property type="entry name" value="TM_PBP1_LivH_like"/>
    <property type="match status" value="1"/>
</dbReference>
<evidence type="ECO:0000256" key="3">
    <source>
        <dbReference type="ARBA" id="ARBA00022475"/>
    </source>
</evidence>
<dbReference type="OrthoDB" id="9807115at2"/>
<evidence type="ECO:0000256" key="7">
    <source>
        <dbReference type="ARBA" id="ARBA00023136"/>
    </source>
</evidence>
<keyword evidence="2" id="KW-0813">Transport</keyword>
<organism evidence="10 11">
    <name type="scientific">Rubrivivax albus</name>
    <dbReference type="NCBI Taxonomy" id="2499835"/>
    <lineage>
        <taxon>Bacteria</taxon>
        <taxon>Pseudomonadati</taxon>
        <taxon>Pseudomonadota</taxon>
        <taxon>Betaproteobacteria</taxon>
        <taxon>Burkholderiales</taxon>
        <taxon>Sphaerotilaceae</taxon>
        <taxon>Rubrivivax</taxon>
    </lineage>
</organism>
<evidence type="ECO:0000256" key="8">
    <source>
        <dbReference type="ARBA" id="ARBA00037998"/>
    </source>
</evidence>